<gene>
    <name evidence="1" type="ORF">SDC9_181011</name>
</gene>
<dbReference type="PROSITE" id="PS51257">
    <property type="entry name" value="PROKAR_LIPOPROTEIN"/>
    <property type="match status" value="1"/>
</dbReference>
<dbReference type="EMBL" id="VSSQ01086066">
    <property type="protein sequence ID" value="MPN33523.1"/>
    <property type="molecule type" value="Genomic_DNA"/>
</dbReference>
<evidence type="ECO:0000313" key="1">
    <source>
        <dbReference type="EMBL" id="MPN33523.1"/>
    </source>
</evidence>
<reference evidence="1" key="1">
    <citation type="submission" date="2019-08" db="EMBL/GenBank/DDBJ databases">
        <authorList>
            <person name="Kucharzyk K."/>
            <person name="Murdoch R.W."/>
            <person name="Higgins S."/>
            <person name="Loffler F."/>
        </authorList>
    </citation>
    <scope>NUCLEOTIDE SEQUENCE</scope>
</reference>
<comment type="caution">
    <text evidence="1">The sequence shown here is derived from an EMBL/GenBank/DDBJ whole genome shotgun (WGS) entry which is preliminary data.</text>
</comment>
<organism evidence="1">
    <name type="scientific">bioreactor metagenome</name>
    <dbReference type="NCBI Taxonomy" id="1076179"/>
    <lineage>
        <taxon>unclassified sequences</taxon>
        <taxon>metagenomes</taxon>
        <taxon>ecological metagenomes</taxon>
    </lineage>
</organism>
<accession>A0A645HCK3</accession>
<proteinExistence type="predicted"/>
<protein>
    <recommendedName>
        <fullName evidence="2">Lipoprotein SmpA/OmlA domain-containing protein</fullName>
    </recommendedName>
</protein>
<dbReference type="AlphaFoldDB" id="A0A645HCK3"/>
<name>A0A645HCK3_9ZZZZ</name>
<evidence type="ECO:0008006" key="2">
    <source>
        <dbReference type="Google" id="ProtNLM"/>
    </source>
</evidence>
<sequence>MMKSVLRRWLPPVGILLVLTGCAYKVNVSEVLQQPLGSKVHTRYHLWYTDPEHVSALNIMTGKFLPAGTEIEPLELKRGTYDIFGAVSVVDGSIRFKTTDGSEFNIEYDERLNMMPIEEFVRQLFTTEGAEAVYAKVPEDEMPQVKEGKLVPGMHVSSVLVVLGPPAKSRTTLLTNQSWLYWKSRDVVFRIIFKGDKIRQIVSLDQLEM</sequence>